<dbReference type="PANTHER" id="PTHR33641:SF16">
    <property type="entry name" value="AVR9_CF-9 RAPIDLY ELICITED PROTEIN"/>
    <property type="match status" value="1"/>
</dbReference>
<dbReference type="PANTHER" id="PTHR33641">
    <property type="entry name" value="OS06G0133500 PROTEIN"/>
    <property type="match status" value="1"/>
</dbReference>
<evidence type="ECO:0000313" key="3">
    <source>
        <dbReference type="Proteomes" id="UP000027120"/>
    </source>
</evidence>
<sequence length="92" mass="10326">MMSIFSSFDAFCAESYGQKLKFSKPKDDGNNNNVSDRIKKKNQDSGRSTSTSTPPPANDVNKITQQKQNTRKTPRFALELDGVNCFETIVPY</sequence>
<dbReference type="AlphaFoldDB" id="A0A067ECK1"/>
<evidence type="ECO:0000256" key="1">
    <source>
        <dbReference type="SAM" id="MobiDB-lite"/>
    </source>
</evidence>
<dbReference type="Proteomes" id="UP000027120">
    <property type="component" value="Unassembled WGS sequence"/>
</dbReference>
<organism evidence="2 3">
    <name type="scientific">Citrus sinensis</name>
    <name type="common">Sweet orange</name>
    <name type="synonym">Citrus aurantium var. sinensis</name>
    <dbReference type="NCBI Taxonomy" id="2711"/>
    <lineage>
        <taxon>Eukaryota</taxon>
        <taxon>Viridiplantae</taxon>
        <taxon>Streptophyta</taxon>
        <taxon>Embryophyta</taxon>
        <taxon>Tracheophyta</taxon>
        <taxon>Spermatophyta</taxon>
        <taxon>Magnoliopsida</taxon>
        <taxon>eudicotyledons</taxon>
        <taxon>Gunneridae</taxon>
        <taxon>Pentapetalae</taxon>
        <taxon>rosids</taxon>
        <taxon>malvids</taxon>
        <taxon>Sapindales</taxon>
        <taxon>Rutaceae</taxon>
        <taxon>Aurantioideae</taxon>
        <taxon>Citrus</taxon>
    </lineage>
</organism>
<keyword evidence="3" id="KW-1185">Reference proteome</keyword>
<feature type="region of interest" description="Disordered" evidence="1">
    <location>
        <begin position="22"/>
        <end position="74"/>
    </location>
</feature>
<protein>
    <recommendedName>
        <fullName evidence="4">Avr9/Cf-9 rapidly elicited protein</fullName>
    </recommendedName>
</protein>
<proteinExistence type="predicted"/>
<dbReference type="PaxDb" id="2711-XP_006493200.1"/>
<evidence type="ECO:0008006" key="4">
    <source>
        <dbReference type="Google" id="ProtNLM"/>
    </source>
</evidence>
<dbReference type="eggNOG" id="ENOG502SE4Y">
    <property type="taxonomic scope" value="Eukaryota"/>
</dbReference>
<accession>A0A067ECK1</accession>
<gene>
    <name evidence="2" type="ORF">CISIN_1g034543mg</name>
</gene>
<name>A0A067ECK1_CITSI</name>
<dbReference type="EMBL" id="KK785028">
    <property type="protein sequence ID" value="KDO52783.1"/>
    <property type="molecule type" value="Genomic_DNA"/>
</dbReference>
<reference evidence="2 3" key="1">
    <citation type="submission" date="2014-04" db="EMBL/GenBank/DDBJ databases">
        <authorList>
            <consortium name="International Citrus Genome Consortium"/>
            <person name="Gmitter F."/>
            <person name="Chen C."/>
            <person name="Farmerie W."/>
            <person name="Harkins T."/>
            <person name="Desany B."/>
            <person name="Mohiuddin M."/>
            <person name="Kodira C."/>
            <person name="Borodovsky M."/>
            <person name="Lomsadze A."/>
            <person name="Burns P."/>
            <person name="Jenkins J."/>
            <person name="Prochnik S."/>
            <person name="Shu S."/>
            <person name="Chapman J."/>
            <person name="Pitluck S."/>
            <person name="Schmutz J."/>
            <person name="Rokhsar D."/>
        </authorList>
    </citation>
    <scope>NUCLEOTIDE SEQUENCE</scope>
</reference>
<evidence type="ECO:0000313" key="2">
    <source>
        <dbReference type="EMBL" id="KDO52783.1"/>
    </source>
</evidence>